<sequence>MTATTATTMTNMSQGLIVPEKNFSSSAISCSNKTQTVAVKVLKNQQTPVYSSNCHQEQYQQKALMPPLDHATHIISHQHHCRHHHRHHQHHNLQQQQQQQQQYQQQQQQQQHQENTQSRWQQSQPQLQQQRRPSAYYQQQNDSQYYNERKSIPPTVTITSPQSLSSPNTPKHCRHKSCNATQHHCSASPTADARQMITSPNTTLTKAKKWRRPFSTYYSCDELDGNDHQGARLKHDHQTSEKMVVASLKYLCACTGATLRNLSKKTKDLHKSNCYSYVKFCKNFVFPLNSSQNTSVDKSLSIT</sequence>
<protein>
    <submittedName>
        <fullName evidence="2">Uncharacterized protein</fullName>
    </submittedName>
</protein>
<keyword evidence="3" id="KW-1185">Reference proteome</keyword>
<feature type="compositionally biased region" description="Polar residues" evidence="1">
    <location>
        <begin position="154"/>
        <end position="169"/>
    </location>
</feature>
<organism evidence="2 3">
    <name type="scientific">Glossina austeni</name>
    <name type="common">Savannah tsetse fly</name>
    <dbReference type="NCBI Taxonomy" id="7395"/>
    <lineage>
        <taxon>Eukaryota</taxon>
        <taxon>Metazoa</taxon>
        <taxon>Ecdysozoa</taxon>
        <taxon>Arthropoda</taxon>
        <taxon>Hexapoda</taxon>
        <taxon>Insecta</taxon>
        <taxon>Pterygota</taxon>
        <taxon>Neoptera</taxon>
        <taxon>Endopterygota</taxon>
        <taxon>Diptera</taxon>
        <taxon>Brachycera</taxon>
        <taxon>Muscomorpha</taxon>
        <taxon>Hippoboscoidea</taxon>
        <taxon>Glossinidae</taxon>
        <taxon>Glossina</taxon>
    </lineage>
</organism>
<dbReference type="EnsemblMetazoa" id="GAUT041955-RA">
    <property type="protein sequence ID" value="GAUT041955-PA"/>
    <property type="gene ID" value="GAUT041955"/>
</dbReference>
<feature type="region of interest" description="Disordered" evidence="1">
    <location>
        <begin position="153"/>
        <end position="176"/>
    </location>
</feature>
<evidence type="ECO:0000313" key="3">
    <source>
        <dbReference type="Proteomes" id="UP000078200"/>
    </source>
</evidence>
<name>A0A1A9VMQ4_GLOAU</name>
<proteinExistence type="predicted"/>
<reference evidence="2" key="1">
    <citation type="submission" date="2020-05" db="UniProtKB">
        <authorList>
            <consortium name="EnsemblMetazoa"/>
        </authorList>
    </citation>
    <scope>IDENTIFICATION</scope>
    <source>
        <strain evidence="2">TTRI</strain>
    </source>
</reference>
<evidence type="ECO:0000313" key="2">
    <source>
        <dbReference type="EnsemblMetazoa" id="GAUT041955-PA"/>
    </source>
</evidence>
<dbReference type="AlphaFoldDB" id="A0A1A9VMQ4"/>
<accession>A0A1A9VMQ4</accession>
<dbReference type="Proteomes" id="UP000078200">
    <property type="component" value="Unassembled WGS sequence"/>
</dbReference>
<feature type="compositionally biased region" description="Basic residues" evidence="1">
    <location>
        <begin position="77"/>
        <end position="91"/>
    </location>
</feature>
<dbReference type="VEuPathDB" id="VectorBase:GAUT041955"/>
<feature type="region of interest" description="Disordered" evidence="1">
    <location>
        <begin position="77"/>
        <end position="138"/>
    </location>
</feature>
<feature type="compositionally biased region" description="Low complexity" evidence="1">
    <location>
        <begin position="92"/>
        <end position="138"/>
    </location>
</feature>
<evidence type="ECO:0000256" key="1">
    <source>
        <dbReference type="SAM" id="MobiDB-lite"/>
    </source>
</evidence>
<dbReference type="STRING" id="7395.A0A1A9VMQ4"/>